<dbReference type="InterPro" id="IPR032710">
    <property type="entry name" value="NTF2-like_dom_sf"/>
</dbReference>
<evidence type="ECO:0000313" key="2">
    <source>
        <dbReference type="EMBL" id="GAA4984903.1"/>
    </source>
</evidence>
<evidence type="ECO:0000259" key="1">
    <source>
        <dbReference type="Pfam" id="PF12680"/>
    </source>
</evidence>
<organism evidence="2 3">
    <name type="scientific">Yinghuangia aomiensis</name>
    <dbReference type="NCBI Taxonomy" id="676205"/>
    <lineage>
        <taxon>Bacteria</taxon>
        <taxon>Bacillati</taxon>
        <taxon>Actinomycetota</taxon>
        <taxon>Actinomycetes</taxon>
        <taxon>Kitasatosporales</taxon>
        <taxon>Streptomycetaceae</taxon>
        <taxon>Yinghuangia</taxon>
    </lineage>
</organism>
<dbReference type="Gene3D" id="3.10.450.50">
    <property type="match status" value="1"/>
</dbReference>
<dbReference type="EMBL" id="BAABHS010000029">
    <property type="protein sequence ID" value="GAA4984903.1"/>
    <property type="molecule type" value="Genomic_DNA"/>
</dbReference>
<accession>A0ABP9I187</accession>
<gene>
    <name evidence="2" type="ORF">GCM10023205_63930</name>
</gene>
<evidence type="ECO:0000313" key="3">
    <source>
        <dbReference type="Proteomes" id="UP001500466"/>
    </source>
</evidence>
<dbReference type="SUPFAM" id="SSF54427">
    <property type="entry name" value="NTF2-like"/>
    <property type="match status" value="1"/>
</dbReference>
<dbReference type="RefSeq" id="WP_345679242.1">
    <property type="nucleotide sequence ID" value="NZ_BAABHS010000029.1"/>
</dbReference>
<name>A0ABP9I187_9ACTN</name>
<comment type="caution">
    <text evidence="2">The sequence shown here is derived from an EMBL/GenBank/DDBJ whole genome shotgun (WGS) entry which is preliminary data.</text>
</comment>
<reference evidence="3" key="1">
    <citation type="journal article" date="2019" name="Int. J. Syst. Evol. Microbiol.">
        <title>The Global Catalogue of Microorganisms (GCM) 10K type strain sequencing project: providing services to taxonomists for standard genome sequencing and annotation.</title>
        <authorList>
            <consortium name="The Broad Institute Genomics Platform"/>
            <consortium name="The Broad Institute Genome Sequencing Center for Infectious Disease"/>
            <person name="Wu L."/>
            <person name="Ma J."/>
        </authorList>
    </citation>
    <scope>NUCLEOTIDE SEQUENCE [LARGE SCALE GENOMIC DNA]</scope>
    <source>
        <strain evidence="3">JCM 17986</strain>
    </source>
</reference>
<feature type="domain" description="SnoaL-like" evidence="1">
    <location>
        <begin position="12"/>
        <end position="127"/>
    </location>
</feature>
<dbReference type="InterPro" id="IPR037401">
    <property type="entry name" value="SnoaL-like"/>
</dbReference>
<protein>
    <recommendedName>
        <fullName evidence="1">SnoaL-like domain-containing protein</fullName>
    </recommendedName>
</protein>
<sequence length="156" mass="17108">MPKSTELTADRVAAAYDALMSLDRDRALEYWTEDVRFQMPGNHHQAGWHEGLDAYLASTAKLIEACGGVMKSETLDVLVDAGKGITLDVYRISGKRGHAPEGVSSPYDFLAIEGAHLLRWRDGRVYEGRGGLFGDGATRANLWWSPVGDDGRRTGI</sequence>
<dbReference type="Proteomes" id="UP001500466">
    <property type="component" value="Unassembled WGS sequence"/>
</dbReference>
<keyword evidence="3" id="KW-1185">Reference proteome</keyword>
<proteinExistence type="predicted"/>
<dbReference type="Pfam" id="PF12680">
    <property type="entry name" value="SnoaL_2"/>
    <property type="match status" value="1"/>
</dbReference>